<evidence type="ECO:0000313" key="3">
    <source>
        <dbReference type="EMBL" id="KAG6392816.1"/>
    </source>
</evidence>
<sequence length="580" mass="63866">MPTITAIALDGLIEPGAAKTMVQARNSPDSKLERRRSTSNTTEIGAMDAPSSMVERGYSIPPNPKSERGVNVPPNPKLERGVSVPPRTKLEGGVVGIHPNLKLERGVSVPPNTKLERGVVMPSQAPTTTIVGREHHWTQISPALYATPESTPLPDSPSSFPPSPYIINHKRRGPRLMKSFSEYDVATWKNKSDEIKVDNNESRAGKGVPSECKDDTCIPTEVIDPATDVFASRSGTGNAMQKNPTGVLNENFGSSKIANSPVKENGATKSVNFNLEQDGVVGSPVDPQDSVSLEAIGESEGNGGAGRPALSHSATMTEFYDAWEELSSESGNQHPPPDMGTELREIKLTLLMEIEKRREAEENLNNLQSQWKRICEQSSLVGLNLPADPTALGDGEEPVDPAAEICQQVYLTRLVSNSIGRGIAKAEVEMEMEAQIELKNSEIARLLDRLHYFEAVNQEMSHRNQEVVEIKKKSLAIHIALTDHRITVPNNLLHLIKSRSFVMYVMDLVLKLISLNSKATQAKKEKTAEMDLGFDFCCIDAWIGHLIVLLLTRWKGVVFPKLDTIFRDRPWLKQVNSKRI</sequence>
<dbReference type="PANTHER" id="PTHR35490">
    <property type="entry name" value="BACTERIOPHAGE N4 ADSORPTION B PROTEIN"/>
    <property type="match status" value="1"/>
</dbReference>
<proteinExistence type="predicted"/>
<evidence type="ECO:0000313" key="4">
    <source>
        <dbReference type="Proteomes" id="UP000298416"/>
    </source>
</evidence>
<keyword evidence="1" id="KW-0175">Coiled coil</keyword>
<reference evidence="3" key="2">
    <citation type="submission" date="2020-08" db="EMBL/GenBank/DDBJ databases">
        <title>Plant Genome Project.</title>
        <authorList>
            <person name="Zhang R.-G."/>
        </authorList>
    </citation>
    <scope>NUCLEOTIDE SEQUENCE</scope>
    <source>
        <strain evidence="3">Huo1</strain>
        <tissue evidence="3">Leaf</tissue>
    </source>
</reference>
<dbReference type="PANTHER" id="PTHR35490:SF2">
    <property type="entry name" value="BACTERIOPHAGE N4 ADSORPTION B PROTEIN"/>
    <property type="match status" value="1"/>
</dbReference>
<gene>
    <name evidence="3" type="ORF">SASPL_147043</name>
</gene>
<accession>A0A8X8Z5S6</accession>
<evidence type="ECO:0000256" key="1">
    <source>
        <dbReference type="SAM" id="Coils"/>
    </source>
</evidence>
<comment type="caution">
    <text evidence="3">The sequence shown here is derived from an EMBL/GenBank/DDBJ whole genome shotgun (WGS) entry which is preliminary data.</text>
</comment>
<feature type="coiled-coil region" evidence="1">
    <location>
        <begin position="350"/>
        <end position="377"/>
    </location>
</feature>
<dbReference type="AlphaFoldDB" id="A0A8X8Z5S6"/>
<dbReference type="EMBL" id="PNBA02000018">
    <property type="protein sequence ID" value="KAG6392816.1"/>
    <property type="molecule type" value="Genomic_DNA"/>
</dbReference>
<dbReference type="Proteomes" id="UP000298416">
    <property type="component" value="Unassembled WGS sequence"/>
</dbReference>
<reference evidence="3" key="1">
    <citation type="submission" date="2018-01" db="EMBL/GenBank/DDBJ databases">
        <authorList>
            <person name="Mao J.F."/>
        </authorList>
    </citation>
    <scope>NUCLEOTIDE SEQUENCE</scope>
    <source>
        <strain evidence="3">Huo1</strain>
        <tissue evidence="3">Leaf</tissue>
    </source>
</reference>
<keyword evidence="4" id="KW-1185">Reference proteome</keyword>
<protein>
    <submittedName>
        <fullName evidence="3">Uncharacterized protein</fullName>
    </submittedName>
</protein>
<name>A0A8X8Z5S6_SALSN</name>
<organism evidence="3">
    <name type="scientific">Salvia splendens</name>
    <name type="common">Scarlet sage</name>
    <dbReference type="NCBI Taxonomy" id="180675"/>
    <lineage>
        <taxon>Eukaryota</taxon>
        <taxon>Viridiplantae</taxon>
        <taxon>Streptophyta</taxon>
        <taxon>Embryophyta</taxon>
        <taxon>Tracheophyta</taxon>
        <taxon>Spermatophyta</taxon>
        <taxon>Magnoliopsida</taxon>
        <taxon>eudicotyledons</taxon>
        <taxon>Gunneridae</taxon>
        <taxon>Pentapetalae</taxon>
        <taxon>asterids</taxon>
        <taxon>lamiids</taxon>
        <taxon>Lamiales</taxon>
        <taxon>Lamiaceae</taxon>
        <taxon>Nepetoideae</taxon>
        <taxon>Mentheae</taxon>
        <taxon>Salviinae</taxon>
        <taxon>Salvia</taxon>
        <taxon>Salvia subgen. Calosphace</taxon>
        <taxon>core Calosphace</taxon>
    </lineage>
</organism>
<feature type="region of interest" description="Disordered" evidence="2">
    <location>
        <begin position="19"/>
        <end position="93"/>
    </location>
</feature>
<evidence type="ECO:0000256" key="2">
    <source>
        <dbReference type="SAM" id="MobiDB-lite"/>
    </source>
</evidence>